<dbReference type="OrthoDB" id="16464at2759"/>
<name>A0A0B2WHQ3_METAS</name>
<dbReference type="STRING" id="1081103.A0A0B2WHQ3"/>
<keyword evidence="5" id="KW-1185">Reference proteome</keyword>
<dbReference type="HOGENOM" id="CLU_1806618_0_0_1"/>
<dbReference type="GeneID" id="63741063"/>
<dbReference type="AlphaFoldDB" id="A0A0B2WHQ3"/>
<dbReference type="RefSeq" id="XP_040676617.1">
    <property type="nucleotide sequence ID" value="XM_040825406.1"/>
</dbReference>
<dbReference type="EMBL" id="AZHE01000022">
    <property type="protein sequence ID" value="KHN95551.1"/>
    <property type="molecule type" value="Genomic_DNA"/>
</dbReference>
<keyword evidence="1" id="KW-0521">NADP</keyword>
<comment type="caution">
    <text evidence="4">The sequence shown here is derived from an EMBL/GenBank/DDBJ whole genome shotgun (WGS) entry which is preliminary data.</text>
</comment>
<evidence type="ECO:0000256" key="1">
    <source>
        <dbReference type="ARBA" id="ARBA00022857"/>
    </source>
</evidence>
<dbReference type="InterPro" id="IPR036291">
    <property type="entry name" value="NAD(P)-bd_dom_sf"/>
</dbReference>
<evidence type="ECO:0000256" key="2">
    <source>
        <dbReference type="ARBA" id="ARBA00023277"/>
    </source>
</evidence>
<evidence type="ECO:0000313" key="5">
    <source>
        <dbReference type="Proteomes" id="UP000030816"/>
    </source>
</evidence>
<keyword evidence="2" id="KW-0119">Carbohydrate metabolism</keyword>
<proteinExistence type="predicted"/>
<dbReference type="PANTHER" id="PTHR43103:SF3">
    <property type="entry name" value="ADP-L-GLYCERO-D-MANNO-HEPTOSE-6-EPIMERASE"/>
    <property type="match status" value="1"/>
</dbReference>
<dbReference type="InterPro" id="IPR001509">
    <property type="entry name" value="Epimerase_deHydtase"/>
</dbReference>
<gene>
    <name evidence="4" type="ORF">MAM_06608</name>
</gene>
<feature type="domain" description="NAD-dependent epimerase/dehydratase" evidence="3">
    <location>
        <begin position="17"/>
        <end position="120"/>
    </location>
</feature>
<organism evidence="4 5">
    <name type="scientific">Metarhizium album (strain ARSEF 1941)</name>
    <dbReference type="NCBI Taxonomy" id="1081103"/>
    <lineage>
        <taxon>Eukaryota</taxon>
        <taxon>Fungi</taxon>
        <taxon>Dikarya</taxon>
        <taxon>Ascomycota</taxon>
        <taxon>Pezizomycotina</taxon>
        <taxon>Sordariomycetes</taxon>
        <taxon>Hypocreomycetidae</taxon>
        <taxon>Hypocreales</taxon>
        <taxon>Clavicipitaceae</taxon>
        <taxon>Metarhizium</taxon>
    </lineage>
</organism>
<dbReference type="PANTHER" id="PTHR43103">
    <property type="entry name" value="NUCLEOSIDE-DIPHOSPHATE-SUGAR EPIMERASE"/>
    <property type="match status" value="1"/>
</dbReference>
<dbReference type="Pfam" id="PF01370">
    <property type="entry name" value="Epimerase"/>
    <property type="match status" value="1"/>
</dbReference>
<dbReference type="SUPFAM" id="SSF51735">
    <property type="entry name" value="NAD(P)-binding Rossmann-fold domains"/>
    <property type="match status" value="1"/>
</dbReference>
<sequence length="143" mass="15546">MKILVTGAAGYIGQVSSEEDLDAVCILHGITSAGSEADTDLGYRVNLYSVLKLLEALARRCPGVRVIYTSSIAAYGAPLADLLSEDTVCTPQTSYGTHKVMVEAVLNDYNRRGCHHSVCTSACWHIRPERKADPSSKQLDEWT</sequence>
<evidence type="ECO:0000259" key="3">
    <source>
        <dbReference type="Pfam" id="PF01370"/>
    </source>
</evidence>
<dbReference type="Proteomes" id="UP000030816">
    <property type="component" value="Unassembled WGS sequence"/>
</dbReference>
<dbReference type="Gene3D" id="3.40.50.720">
    <property type="entry name" value="NAD(P)-binding Rossmann-like Domain"/>
    <property type="match status" value="1"/>
</dbReference>
<protein>
    <submittedName>
        <fullName evidence="4">NAD(P)-binding domain protein</fullName>
    </submittedName>
</protein>
<reference evidence="4 5" key="1">
    <citation type="journal article" date="2014" name="Proc. Natl. Acad. Sci. U.S.A.">
        <title>Trajectory and genomic determinants of fungal-pathogen speciation and host adaptation.</title>
        <authorList>
            <person name="Hu X."/>
            <person name="Xiao G."/>
            <person name="Zheng P."/>
            <person name="Shang Y."/>
            <person name="Su Y."/>
            <person name="Zhang X."/>
            <person name="Liu X."/>
            <person name="Zhan S."/>
            <person name="St Leger R.J."/>
            <person name="Wang C."/>
        </authorList>
    </citation>
    <scope>NUCLEOTIDE SEQUENCE [LARGE SCALE GENOMIC DNA]</scope>
    <source>
        <strain evidence="4 5">ARSEF 1941</strain>
    </source>
</reference>
<accession>A0A0B2WHQ3</accession>
<evidence type="ECO:0000313" key="4">
    <source>
        <dbReference type="EMBL" id="KHN95551.1"/>
    </source>
</evidence>